<evidence type="ECO:0000313" key="2">
    <source>
        <dbReference type="EMBL" id="QXJ27815.1"/>
    </source>
</evidence>
<evidence type="ECO:0000313" key="3">
    <source>
        <dbReference type="Proteomes" id="UP000694018"/>
    </source>
</evidence>
<gene>
    <name evidence="2" type="ORF">J5U23_00683</name>
</gene>
<organism evidence="2 3">
    <name type="scientific">Saccharolobus shibatae (strain ATCC 51178 / DSM 5389 / JCM 8931 / NBRC 15437 / B12)</name>
    <name type="common">Sulfolobus shibatae</name>
    <dbReference type="NCBI Taxonomy" id="523848"/>
    <lineage>
        <taxon>Archaea</taxon>
        <taxon>Thermoproteota</taxon>
        <taxon>Thermoprotei</taxon>
        <taxon>Sulfolobales</taxon>
        <taxon>Sulfolobaceae</taxon>
        <taxon>Saccharolobus</taxon>
    </lineage>
</organism>
<name>A0A8F5BM36_SACSH</name>
<dbReference type="GO" id="GO:0004386">
    <property type="term" value="F:helicase activity"/>
    <property type="evidence" value="ECO:0007669"/>
    <property type="project" value="UniProtKB-KW"/>
</dbReference>
<feature type="compositionally biased region" description="Polar residues" evidence="1">
    <location>
        <begin position="902"/>
        <end position="919"/>
    </location>
</feature>
<dbReference type="GeneID" id="65562287"/>
<dbReference type="OrthoDB" id="387747at2157"/>
<feature type="region of interest" description="Disordered" evidence="1">
    <location>
        <begin position="834"/>
        <end position="948"/>
    </location>
</feature>
<sequence>MKTAEFLKQLWDVPGYYVIGVQLNSGKWQWFTTTPEGAEKILERYRETANVYYGVNPRAEDPKGKKGSDADIKEANVLFADFDFKERKDCKPGIYKEDPNTGELELCYDENGKTVYVHRPPYEELLKDLEERGISKPNFIVDSGNGYHFLWKLEKPYGVQKWKEIEAELIDRLKDLGVDPQAKDPSRVLRLPGSINHRSGRECRVLYISSGRVRVTESKYEDIIQDVLPCFKKAEDRRFEFVGHFSGYLARRGVPQEDAEKIVEELYDRAGIPPEHVKDVKYTYKDYSKGGHVTGLPELQKLCEELGAHINLKLLGKKKKDPEGADTEPGKEQLITSFDTLRIYHDFQHGKAYVSTYKAIREMVKRKVGKTEIEVPEKVVKIDKTFVNEGGKIKVLTEEDLESLNDEYLHVENLHVKVEMYPKLNLPTEIIEDVKISDVYKEVLEFVRQRVDTLRLEDQVTITVWTIATYFAPVFKFFPYLAPMKLGYNSGGSQLLETLSYIVPRPAMISSPTPASVYRMQDDFQPTMLIDELRNNINKDTFNALYDILVAGYKRGVQIPRVGKDQDVMYFEPFGPKAIIDQSLITAQYDIASRCLFIRLIRNTNRISSYTIEKPQDLINKLHSVFLIYSPTVYSLYYNINSGYTGRYDQVYRPLITIARLIDKEDESLRVEEQLKIVLNDSMEFSESLAIEGDPQKKVYSLVVEYIKGSLSLRNFFEGKSTEVHEPWHKKEEGDEVYIFLSDLRKKITEYAVEMYQKDISYRYDEGGKSAVSEREWEKVDPQLAEFLNNSKFIEILQKFFPDKTVRRHRDRYALFLNSESYSKIISLNFSESPSRVAVENKEGGKTRDSYNSQSSDKNTNPSNLTPLRSPGDSYSDSEIKIQNKGSEKENTKPRVELKEQMTLQNSNKNSESETTTPTHPRLDSDSQKKSLSRNYSKEGVEKNSATQGLTAKQQKILDLLKKLRKRVGGVMPLAELSKEELKLLPELKEIGYINFNNINVWLTVEGLIDVEEFTMNYIKSKLMKYDEVDDATLNKILEITVSAREKRFWKDVLKLRGIIEEVGEGKWRVRN</sequence>
<evidence type="ECO:0000256" key="1">
    <source>
        <dbReference type="SAM" id="MobiDB-lite"/>
    </source>
</evidence>
<dbReference type="RefSeq" id="WP_218266981.1">
    <property type="nucleotide sequence ID" value="NZ_CP077717.1"/>
</dbReference>
<protein>
    <submittedName>
        <fullName evidence="2">Primase (Primpol)-superfamily 3 helicase</fullName>
    </submittedName>
</protein>
<dbReference type="EMBL" id="CP077717">
    <property type="protein sequence ID" value="QXJ27815.1"/>
    <property type="molecule type" value="Genomic_DNA"/>
</dbReference>
<reference evidence="2" key="1">
    <citation type="journal article" date="2021" name="Environ. Microbiol.">
        <title>New insights into the diversity and evolution of the archaeal mobilome from three complete genomes of Saccharolobus shibatae.</title>
        <authorList>
            <person name="Medvedeva S."/>
            <person name="Brandt D."/>
            <person name="Cvirkaite-Krupovic V."/>
            <person name="Liu Y."/>
            <person name="Severinov K."/>
            <person name="Ishino S."/>
            <person name="Ishino Y."/>
            <person name="Prangishvili D."/>
            <person name="Kalinowski J."/>
            <person name="Krupovic M."/>
        </authorList>
    </citation>
    <scope>NUCLEOTIDE SEQUENCE</scope>
    <source>
        <strain evidence="2">B12</strain>
    </source>
</reference>
<feature type="compositionally biased region" description="Basic and acidic residues" evidence="1">
    <location>
        <begin position="878"/>
        <end position="900"/>
    </location>
</feature>
<feature type="compositionally biased region" description="Basic and acidic residues" evidence="1">
    <location>
        <begin position="839"/>
        <end position="849"/>
    </location>
</feature>
<accession>A0A8F5BM36</accession>
<keyword evidence="2" id="KW-0378">Hydrolase</keyword>
<feature type="compositionally biased region" description="Polar residues" evidence="1">
    <location>
        <begin position="850"/>
        <end position="877"/>
    </location>
</feature>
<proteinExistence type="predicted"/>
<keyword evidence="2" id="KW-0067">ATP-binding</keyword>
<dbReference type="KEGG" id="sshi:J5U23_00683"/>
<keyword evidence="2" id="KW-0347">Helicase</keyword>
<dbReference type="AlphaFoldDB" id="A0A8F5BM36"/>
<keyword evidence="2" id="KW-0547">Nucleotide-binding</keyword>
<dbReference type="Proteomes" id="UP000694018">
    <property type="component" value="Chromosome"/>
</dbReference>